<evidence type="ECO:0000256" key="1">
    <source>
        <dbReference type="SAM" id="MobiDB-lite"/>
    </source>
</evidence>
<protein>
    <recommendedName>
        <fullName evidence="5">Secreted protein</fullName>
    </recommendedName>
</protein>
<reference evidence="3" key="1">
    <citation type="submission" date="2023-06" db="EMBL/GenBank/DDBJ databases">
        <title>Genome-scale phylogeny and comparative genomics of the fungal order Sordariales.</title>
        <authorList>
            <consortium name="Lawrence Berkeley National Laboratory"/>
            <person name="Hensen N."/>
            <person name="Bonometti L."/>
            <person name="Westerberg I."/>
            <person name="Brannstrom I.O."/>
            <person name="Guillou S."/>
            <person name="Cros-Aarteil S."/>
            <person name="Calhoun S."/>
            <person name="Haridas S."/>
            <person name="Kuo A."/>
            <person name="Mondo S."/>
            <person name="Pangilinan J."/>
            <person name="Riley R."/>
            <person name="Labutti K."/>
            <person name="Andreopoulos B."/>
            <person name="Lipzen A."/>
            <person name="Chen C."/>
            <person name="Yanf M."/>
            <person name="Daum C."/>
            <person name="Ng V."/>
            <person name="Clum A."/>
            <person name="Steindorff A."/>
            <person name="Ohm R."/>
            <person name="Martin F."/>
            <person name="Silar P."/>
            <person name="Natvig D."/>
            <person name="Lalanne C."/>
            <person name="Gautier V."/>
            <person name="Ament-Velasquez S.L."/>
            <person name="Kruys A."/>
            <person name="Hutchinson M.I."/>
            <person name="Powell A.J."/>
            <person name="Barry K."/>
            <person name="Miller A.N."/>
            <person name="Grigoriev I.V."/>
            <person name="Debuchy R."/>
            <person name="Gladieux P."/>
            <person name="Thoren M.H."/>
            <person name="Johannesson H."/>
        </authorList>
    </citation>
    <scope>NUCLEOTIDE SEQUENCE</scope>
    <source>
        <strain evidence="3">CBS 606.72</strain>
    </source>
</reference>
<keyword evidence="2" id="KW-0732">Signal</keyword>
<feature type="chain" id="PRO_5041274253" description="Secreted protein" evidence="2">
    <location>
        <begin position="21"/>
        <end position="167"/>
    </location>
</feature>
<sequence>MRASTLQQITIAVLFHLCLRWKCQLTAPQAVPLERARKARQELGAFCIRVLFCRHRCSIPSYTLSRGEDHLKHMRLARMCSLVKSIVQTVLVPTLGACRLVGSYDAKNSRFFPDDLSHTSPNPSQVTKTCLPSPSRSRNHVIQPILLVKGCHRHDDNAGDAWHKHSG</sequence>
<evidence type="ECO:0000313" key="4">
    <source>
        <dbReference type="Proteomes" id="UP001175000"/>
    </source>
</evidence>
<keyword evidence="4" id="KW-1185">Reference proteome</keyword>
<name>A0AA39WWX6_9PEZI</name>
<evidence type="ECO:0000313" key="3">
    <source>
        <dbReference type="EMBL" id="KAK0623086.1"/>
    </source>
</evidence>
<feature type="compositionally biased region" description="Polar residues" evidence="1">
    <location>
        <begin position="118"/>
        <end position="136"/>
    </location>
</feature>
<evidence type="ECO:0008006" key="5">
    <source>
        <dbReference type="Google" id="ProtNLM"/>
    </source>
</evidence>
<comment type="caution">
    <text evidence="3">The sequence shown here is derived from an EMBL/GenBank/DDBJ whole genome shotgun (WGS) entry which is preliminary data.</text>
</comment>
<proteinExistence type="predicted"/>
<organism evidence="3 4">
    <name type="scientific">Immersiella caudata</name>
    <dbReference type="NCBI Taxonomy" id="314043"/>
    <lineage>
        <taxon>Eukaryota</taxon>
        <taxon>Fungi</taxon>
        <taxon>Dikarya</taxon>
        <taxon>Ascomycota</taxon>
        <taxon>Pezizomycotina</taxon>
        <taxon>Sordariomycetes</taxon>
        <taxon>Sordariomycetidae</taxon>
        <taxon>Sordariales</taxon>
        <taxon>Lasiosphaeriaceae</taxon>
        <taxon>Immersiella</taxon>
    </lineage>
</organism>
<evidence type="ECO:0000256" key="2">
    <source>
        <dbReference type="SAM" id="SignalP"/>
    </source>
</evidence>
<dbReference type="Proteomes" id="UP001175000">
    <property type="component" value="Unassembled WGS sequence"/>
</dbReference>
<dbReference type="EMBL" id="JAULSU010000003">
    <property type="protein sequence ID" value="KAK0623086.1"/>
    <property type="molecule type" value="Genomic_DNA"/>
</dbReference>
<accession>A0AA39WWX6</accession>
<dbReference type="AlphaFoldDB" id="A0AA39WWX6"/>
<feature type="region of interest" description="Disordered" evidence="1">
    <location>
        <begin position="116"/>
        <end position="137"/>
    </location>
</feature>
<gene>
    <name evidence="3" type="ORF">B0T14DRAFT_163827</name>
</gene>
<feature type="signal peptide" evidence="2">
    <location>
        <begin position="1"/>
        <end position="20"/>
    </location>
</feature>